<dbReference type="PROSITE" id="PS50090">
    <property type="entry name" value="MYB_LIKE"/>
    <property type="match status" value="2"/>
</dbReference>
<dbReference type="EMBL" id="JACMSC010000021">
    <property type="protein sequence ID" value="KAG6470465.1"/>
    <property type="molecule type" value="Genomic_DNA"/>
</dbReference>
<dbReference type="CDD" id="cd00167">
    <property type="entry name" value="SANT"/>
    <property type="match status" value="2"/>
</dbReference>
<dbReference type="InterPro" id="IPR015495">
    <property type="entry name" value="Myb_TF_plants"/>
</dbReference>
<evidence type="ECO:0000313" key="10">
    <source>
        <dbReference type="Proteomes" id="UP000734854"/>
    </source>
</evidence>
<reference evidence="9 10" key="1">
    <citation type="submission" date="2020-08" db="EMBL/GenBank/DDBJ databases">
        <title>Plant Genome Project.</title>
        <authorList>
            <person name="Zhang R.-G."/>
        </authorList>
    </citation>
    <scope>NUCLEOTIDE SEQUENCE [LARGE SCALE GENOMIC DNA]</scope>
    <source>
        <tissue evidence="9">Rhizome</tissue>
    </source>
</reference>
<dbReference type="FunFam" id="1.10.10.60:FF:000001">
    <property type="entry name" value="MYB-related transcription factor"/>
    <property type="match status" value="1"/>
</dbReference>
<keyword evidence="3" id="KW-0805">Transcription regulation</keyword>
<evidence type="ECO:0000256" key="2">
    <source>
        <dbReference type="ARBA" id="ARBA00022737"/>
    </source>
</evidence>
<keyword evidence="10" id="KW-1185">Reference proteome</keyword>
<dbReference type="GO" id="GO:0003677">
    <property type="term" value="F:DNA binding"/>
    <property type="evidence" value="ECO:0007669"/>
    <property type="project" value="UniProtKB-KW"/>
</dbReference>
<dbReference type="SUPFAM" id="SSF46689">
    <property type="entry name" value="Homeodomain-like"/>
    <property type="match status" value="1"/>
</dbReference>
<dbReference type="InterPro" id="IPR009057">
    <property type="entry name" value="Homeodomain-like_sf"/>
</dbReference>
<keyword evidence="2" id="KW-0677">Repeat</keyword>
<comment type="caution">
    <text evidence="9">The sequence shown here is derived from an EMBL/GenBank/DDBJ whole genome shotgun (WGS) entry which is preliminary data.</text>
</comment>
<feature type="domain" description="Myb-like" evidence="7">
    <location>
        <begin position="125"/>
        <end position="175"/>
    </location>
</feature>
<sequence length="384" mass="43586">MQRPAPNPSDFFDNMHPPSPCLFNVAALQHFLRLHVLQLLGKGALQSSSLTIIISWIELVIGLMGRTLCLDKSELKKGPWASEEDQKLIDYIQKHGIGSWRSVPKKAGLARCGKSCRLRWTNYLRPDIKRGKFSFEEEETIVQLHRILGNKWSAIASHLPGRTDNEIKNYWNTHIRKRLARIKSDPLNNHTSHLDFSLLRQFSLCNPSALIMTLCRLLGLHDQPLLKRELMMNVLTTNLISSSQNSDQSSSVGIQYYLNSQPFADQQLVSQQDLDDRLQNSQIHNYTTRVGQPDDEILFQGEGTDLWNGMLSQIEDVDKLMKEQPIASNSNNIQAYSLPQLSTESFSWLGGFTDNQISCHNLSYAAAASDSNNMYELSNFNINI</sequence>
<proteinExistence type="predicted"/>
<evidence type="ECO:0000256" key="3">
    <source>
        <dbReference type="ARBA" id="ARBA00023015"/>
    </source>
</evidence>
<dbReference type="InterPro" id="IPR017930">
    <property type="entry name" value="Myb_dom"/>
</dbReference>
<feature type="domain" description="HTH myb-type" evidence="8">
    <location>
        <begin position="72"/>
        <end position="124"/>
    </location>
</feature>
<feature type="domain" description="Myb-like" evidence="7">
    <location>
        <begin position="72"/>
        <end position="124"/>
    </location>
</feature>
<keyword evidence="6" id="KW-0539">Nucleus</keyword>
<keyword evidence="5" id="KW-0804">Transcription</keyword>
<evidence type="ECO:0000256" key="5">
    <source>
        <dbReference type="ARBA" id="ARBA00023163"/>
    </source>
</evidence>
<feature type="domain" description="HTH myb-type" evidence="8">
    <location>
        <begin position="125"/>
        <end position="179"/>
    </location>
</feature>
<evidence type="ECO:0000256" key="1">
    <source>
        <dbReference type="ARBA" id="ARBA00004123"/>
    </source>
</evidence>
<gene>
    <name evidence="9" type="ORF">ZIOFF_071538</name>
</gene>
<dbReference type="Pfam" id="PF00249">
    <property type="entry name" value="Myb_DNA-binding"/>
    <property type="match status" value="2"/>
</dbReference>
<evidence type="ECO:0000313" key="9">
    <source>
        <dbReference type="EMBL" id="KAG6470465.1"/>
    </source>
</evidence>
<accession>A0A8J5C1M9</accession>
<evidence type="ECO:0000259" key="8">
    <source>
        <dbReference type="PROSITE" id="PS51294"/>
    </source>
</evidence>
<protein>
    <submittedName>
        <fullName evidence="9">Uncharacterized protein</fullName>
    </submittedName>
</protein>
<evidence type="ECO:0000259" key="7">
    <source>
        <dbReference type="PROSITE" id="PS50090"/>
    </source>
</evidence>
<dbReference type="PANTHER" id="PTHR10641">
    <property type="entry name" value="MYB FAMILY TRANSCRIPTION FACTOR"/>
    <property type="match status" value="1"/>
</dbReference>
<dbReference type="FunFam" id="1.10.10.60:FF:000039">
    <property type="entry name" value="MYB transcription factor"/>
    <property type="match status" value="1"/>
</dbReference>
<dbReference type="AlphaFoldDB" id="A0A8J5C1M9"/>
<organism evidence="9 10">
    <name type="scientific">Zingiber officinale</name>
    <name type="common">Ginger</name>
    <name type="synonym">Amomum zingiber</name>
    <dbReference type="NCBI Taxonomy" id="94328"/>
    <lineage>
        <taxon>Eukaryota</taxon>
        <taxon>Viridiplantae</taxon>
        <taxon>Streptophyta</taxon>
        <taxon>Embryophyta</taxon>
        <taxon>Tracheophyta</taxon>
        <taxon>Spermatophyta</taxon>
        <taxon>Magnoliopsida</taxon>
        <taxon>Liliopsida</taxon>
        <taxon>Zingiberales</taxon>
        <taxon>Zingiberaceae</taxon>
        <taxon>Zingiber</taxon>
    </lineage>
</organism>
<keyword evidence="4" id="KW-0238">DNA-binding</keyword>
<dbReference type="Gene3D" id="1.10.10.60">
    <property type="entry name" value="Homeodomain-like"/>
    <property type="match status" value="2"/>
</dbReference>
<comment type="subcellular location">
    <subcellularLocation>
        <location evidence="1">Nucleus</location>
    </subcellularLocation>
</comment>
<dbReference type="PANTHER" id="PTHR10641:SF1232">
    <property type="entry name" value="TRANSCRIPTION FACTOR MYB74"/>
    <property type="match status" value="1"/>
</dbReference>
<name>A0A8J5C1M9_ZINOF</name>
<dbReference type="PROSITE" id="PS51294">
    <property type="entry name" value="HTH_MYB"/>
    <property type="match status" value="2"/>
</dbReference>
<dbReference type="SMART" id="SM00717">
    <property type="entry name" value="SANT"/>
    <property type="match status" value="2"/>
</dbReference>
<dbReference type="Proteomes" id="UP000734854">
    <property type="component" value="Unassembled WGS sequence"/>
</dbReference>
<evidence type="ECO:0000256" key="4">
    <source>
        <dbReference type="ARBA" id="ARBA00023125"/>
    </source>
</evidence>
<evidence type="ECO:0000256" key="6">
    <source>
        <dbReference type="ARBA" id="ARBA00023242"/>
    </source>
</evidence>
<dbReference type="InterPro" id="IPR001005">
    <property type="entry name" value="SANT/Myb"/>
</dbReference>
<dbReference type="GO" id="GO:0005634">
    <property type="term" value="C:nucleus"/>
    <property type="evidence" value="ECO:0007669"/>
    <property type="project" value="UniProtKB-SubCell"/>
</dbReference>